<sequence>MNALVWLKRDLRFQDNAAIKAALATGSPVLLLYCFEPELLSDPHYDERHWRFVWQSLLDMHRALAPQTKSLQVCCGDPREVFRALITNGQIQSVHSYEETGLEKTFSRDRDVGRILKEQVIPWDEFPTNGVQRGRRNRRGWNRNWTQHMSAPCHVIDPELIRGKLSNENCLADFHLRGSPGSWRSSQSEFQTGGESAARQTLKDFLLRRSSGYARNISKPLASRDSCSRLSPYLAWGNLSIRQVYQALKRAQAKQGPSRALQAFESRLHWHCHFIQKFEMECRMEHEDINRGYLQYPRLHDEELVKAWAEGKTGYPLIDASMRCLRATGYINFRSRAMLVSFLTHHLWQDWREGAAHLASQFLDFEPGIHFAQMQMQAGVTGINTIRIYNPIKQSEEHDPEGTFIRQWVPELAEVPAPMIHRPWDLSAMERMIYGLNDEPYCPPIVDVRETHRSARDRLWALKDDPLVKQERERILSRHIEKRYSRPAKRTT</sequence>
<dbReference type="InterPro" id="IPR036155">
    <property type="entry name" value="Crypto/Photolyase_N_sf"/>
</dbReference>
<dbReference type="Pfam" id="PF00875">
    <property type="entry name" value="DNA_photolyase"/>
    <property type="match status" value="1"/>
</dbReference>
<evidence type="ECO:0000256" key="7">
    <source>
        <dbReference type="RuleBase" id="RU004182"/>
    </source>
</evidence>
<comment type="similarity">
    <text evidence="7">Belongs to the DNA photolyase family.</text>
</comment>
<dbReference type="EMBL" id="CP136865">
    <property type="protein sequence ID" value="WOJ97795.1"/>
    <property type="molecule type" value="Genomic_DNA"/>
</dbReference>
<gene>
    <name evidence="9" type="ORF">R0137_04265</name>
</gene>
<dbReference type="RefSeq" id="WP_407328819.1">
    <property type="nucleotide sequence ID" value="NZ_CP136865.1"/>
</dbReference>
<dbReference type="PROSITE" id="PS51645">
    <property type="entry name" value="PHR_CRY_ALPHA_BETA"/>
    <property type="match status" value="1"/>
</dbReference>
<evidence type="ECO:0000256" key="3">
    <source>
        <dbReference type="ARBA" id="ARBA00005862"/>
    </source>
</evidence>
<dbReference type="Proteomes" id="UP001626549">
    <property type="component" value="Chromosome"/>
</dbReference>
<dbReference type="Pfam" id="PF03441">
    <property type="entry name" value="FAD_binding_7"/>
    <property type="match status" value="1"/>
</dbReference>
<dbReference type="InterPro" id="IPR006050">
    <property type="entry name" value="DNA_photolyase_N"/>
</dbReference>
<dbReference type="GO" id="GO:0003904">
    <property type="term" value="F:deoxyribodipyrimidine photo-lyase activity"/>
    <property type="evidence" value="ECO:0007669"/>
    <property type="project" value="UniProtKB-EC"/>
</dbReference>
<evidence type="ECO:0000256" key="2">
    <source>
        <dbReference type="ARBA" id="ARBA00001974"/>
    </source>
</evidence>
<dbReference type="PANTHER" id="PTHR11455:SF9">
    <property type="entry name" value="CRYPTOCHROME CIRCADIAN CLOCK 5 ISOFORM X1"/>
    <property type="match status" value="1"/>
</dbReference>
<dbReference type="InterPro" id="IPR002081">
    <property type="entry name" value="Cryptochrome/DNA_photolyase_1"/>
</dbReference>
<keyword evidence="4 7" id="KW-0285">Flavoprotein</keyword>
<dbReference type="PANTHER" id="PTHR11455">
    <property type="entry name" value="CRYPTOCHROME"/>
    <property type="match status" value="1"/>
</dbReference>
<evidence type="ECO:0000256" key="6">
    <source>
        <dbReference type="ARBA" id="ARBA00022991"/>
    </source>
</evidence>
<protein>
    <submittedName>
        <fullName evidence="9">Deoxyribodipyrimidine photo-lyase</fullName>
        <ecNumber evidence="9">4.1.99.3</ecNumber>
    </submittedName>
</protein>
<comment type="cofactor">
    <cofactor evidence="1">
        <name>(6R)-5,10-methylene-5,6,7,8-tetrahydrofolate</name>
        <dbReference type="ChEBI" id="CHEBI:15636"/>
    </cofactor>
</comment>
<evidence type="ECO:0000256" key="1">
    <source>
        <dbReference type="ARBA" id="ARBA00001932"/>
    </source>
</evidence>
<dbReference type="Gene3D" id="3.40.50.620">
    <property type="entry name" value="HUPs"/>
    <property type="match status" value="1"/>
</dbReference>
<comment type="cofactor">
    <cofactor evidence="2">
        <name>FAD</name>
        <dbReference type="ChEBI" id="CHEBI:57692"/>
    </cofactor>
</comment>
<comment type="similarity">
    <text evidence="3">Belongs to the DNA photolyase class-1 family.</text>
</comment>
<keyword evidence="9" id="KW-0456">Lyase</keyword>
<organism evidence="9 10">
    <name type="scientific">Congregibacter brevis</name>
    <dbReference type="NCBI Taxonomy" id="3081201"/>
    <lineage>
        <taxon>Bacteria</taxon>
        <taxon>Pseudomonadati</taxon>
        <taxon>Pseudomonadota</taxon>
        <taxon>Gammaproteobacteria</taxon>
        <taxon>Cellvibrionales</taxon>
        <taxon>Halieaceae</taxon>
        <taxon>Congregibacter</taxon>
    </lineage>
</organism>
<dbReference type="InterPro" id="IPR005101">
    <property type="entry name" value="Cryptochr/Photolyase_FAD-bd"/>
</dbReference>
<dbReference type="InterPro" id="IPR014729">
    <property type="entry name" value="Rossmann-like_a/b/a_fold"/>
</dbReference>
<keyword evidence="6 7" id="KW-0157">Chromophore</keyword>
<dbReference type="Gene3D" id="1.10.579.10">
    <property type="entry name" value="DNA Cyclobutane Dipyrimidine Photolyase, subunit A, domain 3"/>
    <property type="match status" value="1"/>
</dbReference>
<dbReference type="Gene3D" id="1.25.40.80">
    <property type="match status" value="1"/>
</dbReference>
<evidence type="ECO:0000313" key="9">
    <source>
        <dbReference type="EMBL" id="WOJ97795.1"/>
    </source>
</evidence>
<keyword evidence="5 7" id="KW-0274">FAD</keyword>
<evidence type="ECO:0000259" key="8">
    <source>
        <dbReference type="PROSITE" id="PS51645"/>
    </source>
</evidence>
<dbReference type="InterPro" id="IPR018394">
    <property type="entry name" value="DNA_photolyase_1_CS_C"/>
</dbReference>
<dbReference type="EC" id="4.1.99.3" evidence="9"/>
<dbReference type="InterPro" id="IPR036134">
    <property type="entry name" value="Crypto/Photolyase_FAD-like_sf"/>
</dbReference>
<dbReference type="PRINTS" id="PR00147">
    <property type="entry name" value="DNAPHOTLYASE"/>
</dbReference>
<dbReference type="SUPFAM" id="SSF48173">
    <property type="entry name" value="Cryptochrome/photolyase FAD-binding domain"/>
    <property type="match status" value="1"/>
</dbReference>
<keyword evidence="10" id="KW-1185">Reference proteome</keyword>
<accession>A0ABZ0IF70</accession>
<evidence type="ECO:0000256" key="4">
    <source>
        <dbReference type="ARBA" id="ARBA00022630"/>
    </source>
</evidence>
<reference evidence="9 10" key="1">
    <citation type="submission" date="2023-10" db="EMBL/GenBank/DDBJ databases">
        <title>Two novel species belonging to the OM43/NOR5 clade.</title>
        <authorList>
            <person name="Park M."/>
        </authorList>
    </citation>
    <scope>NUCLEOTIDE SEQUENCE [LARGE SCALE GENOMIC DNA]</scope>
    <source>
        <strain evidence="9 10">IMCC45268</strain>
    </source>
</reference>
<dbReference type="PROSITE" id="PS00394">
    <property type="entry name" value="DNA_PHOTOLYASES_1_1"/>
    <property type="match status" value="1"/>
</dbReference>
<evidence type="ECO:0000313" key="10">
    <source>
        <dbReference type="Proteomes" id="UP001626549"/>
    </source>
</evidence>
<proteinExistence type="inferred from homology"/>
<evidence type="ECO:0000256" key="5">
    <source>
        <dbReference type="ARBA" id="ARBA00022827"/>
    </source>
</evidence>
<dbReference type="SUPFAM" id="SSF52425">
    <property type="entry name" value="Cryptochrome/photolyase, N-terminal domain"/>
    <property type="match status" value="1"/>
</dbReference>
<feature type="domain" description="Photolyase/cryptochrome alpha/beta" evidence="8">
    <location>
        <begin position="1"/>
        <end position="131"/>
    </location>
</feature>
<name>A0ABZ0IF70_9GAMM</name>